<dbReference type="RefSeq" id="XP_066651671.1">
    <property type="nucleotide sequence ID" value="XM_066798404.1"/>
</dbReference>
<accession>A0ABR1L9T4</accession>
<dbReference type="GeneID" id="92031310"/>
<name>A0ABR1L9T4_9PEZI</name>
<dbReference type="Proteomes" id="UP001360953">
    <property type="component" value="Unassembled WGS sequence"/>
</dbReference>
<proteinExistence type="predicted"/>
<dbReference type="EMBL" id="JBBPEH010000011">
    <property type="protein sequence ID" value="KAK7532001.1"/>
    <property type="molecule type" value="Genomic_DNA"/>
</dbReference>
<keyword evidence="2" id="KW-1185">Reference proteome</keyword>
<comment type="caution">
    <text evidence="1">The sequence shown here is derived from an EMBL/GenBank/DDBJ whole genome shotgun (WGS) entry which is preliminary data.</text>
</comment>
<protein>
    <submittedName>
        <fullName evidence="1">Uncharacterized protein</fullName>
    </submittedName>
</protein>
<gene>
    <name evidence="1" type="ORF">J3D65DRAFT_605980</name>
</gene>
<evidence type="ECO:0000313" key="1">
    <source>
        <dbReference type="EMBL" id="KAK7532001.1"/>
    </source>
</evidence>
<evidence type="ECO:0000313" key="2">
    <source>
        <dbReference type="Proteomes" id="UP001360953"/>
    </source>
</evidence>
<sequence>MSYYAALEFLDGHLGRNQMRAFIRIPEVPGTTFENDCAVVCCVLEDCGLFVRHSPFALNTRATPTPALEFPSFAVPSFSVQDGRFVVVKEEADNDTHAHSLPPLRLAGCLPRLGGRAYCRREQLHQEQHEIPYMYFNQQQDCRRSFSAGQYKCSFYRPPTENTPSHRRSIISRTAPVPTVKLKVTKH</sequence>
<organism evidence="1 2">
    <name type="scientific">Phyllosticta citribraziliensis</name>
    <dbReference type="NCBI Taxonomy" id="989973"/>
    <lineage>
        <taxon>Eukaryota</taxon>
        <taxon>Fungi</taxon>
        <taxon>Dikarya</taxon>
        <taxon>Ascomycota</taxon>
        <taxon>Pezizomycotina</taxon>
        <taxon>Dothideomycetes</taxon>
        <taxon>Dothideomycetes incertae sedis</taxon>
        <taxon>Botryosphaeriales</taxon>
        <taxon>Phyllostictaceae</taxon>
        <taxon>Phyllosticta</taxon>
    </lineage>
</organism>
<reference evidence="1 2" key="1">
    <citation type="submission" date="2024-04" db="EMBL/GenBank/DDBJ databases">
        <title>Phyllosticta paracitricarpa is synonymous to the EU quarantine fungus P. citricarpa based on phylogenomic analyses.</title>
        <authorList>
            <consortium name="Lawrence Berkeley National Laboratory"/>
            <person name="Van ingen-buijs V.A."/>
            <person name="Van westerhoven A.C."/>
            <person name="Haridas S."/>
            <person name="Skiadas P."/>
            <person name="Martin F."/>
            <person name="Groenewald J.Z."/>
            <person name="Crous P.W."/>
            <person name="Seidl M.F."/>
        </authorList>
    </citation>
    <scope>NUCLEOTIDE SEQUENCE [LARGE SCALE GENOMIC DNA]</scope>
    <source>
        <strain evidence="1 2">CPC 17464</strain>
    </source>
</reference>